<dbReference type="InterPro" id="IPR032807">
    <property type="entry name" value="GNVR"/>
</dbReference>
<dbReference type="RefSeq" id="WP_269560449.1">
    <property type="nucleotide sequence ID" value="NZ_CP114767.1"/>
</dbReference>
<dbReference type="Proteomes" id="UP001211005">
    <property type="component" value="Chromosome"/>
</dbReference>
<accession>A0ABY7LPP2</accession>
<evidence type="ECO:0000256" key="5">
    <source>
        <dbReference type="ARBA" id="ARBA00023136"/>
    </source>
</evidence>
<feature type="domain" description="Tyrosine-protein kinase G-rich" evidence="8">
    <location>
        <begin position="433"/>
        <end position="504"/>
    </location>
</feature>
<organism evidence="9 10">
    <name type="scientific">Hymenobacter canadensis</name>
    <dbReference type="NCBI Taxonomy" id="2999067"/>
    <lineage>
        <taxon>Bacteria</taxon>
        <taxon>Pseudomonadati</taxon>
        <taxon>Bacteroidota</taxon>
        <taxon>Cytophagia</taxon>
        <taxon>Cytophagales</taxon>
        <taxon>Hymenobacteraceae</taxon>
        <taxon>Hymenobacter</taxon>
    </lineage>
</organism>
<dbReference type="PANTHER" id="PTHR32309">
    <property type="entry name" value="TYROSINE-PROTEIN KINASE"/>
    <property type="match status" value="1"/>
</dbReference>
<evidence type="ECO:0000256" key="2">
    <source>
        <dbReference type="ARBA" id="ARBA00022475"/>
    </source>
</evidence>
<keyword evidence="10" id="KW-1185">Reference proteome</keyword>
<keyword evidence="2" id="KW-1003">Cell membrane</keyword>
<evidence type="ECO:0000259" key="8">
    <source>
        <dbReference type="Pfam" id="PF13807"/>
    </source>
</evidence>
<dbReference type="EMBL" id="CP114767">
    <property type="protein sequence ID" value="WBA42394.1"/>
    <property type="molecule type" value="Genomic_DNA"/>
</dbReference>
<reference evidence="9 10" key="1">
    <citation type="submission" date="2022-12" db="EMBL/GenBank/DDBJ databases">
        <title>Hymenobacter canadensis sp. nov. isolated from lake water of the Cambridge Bay, Canada.</title>
        <authorList>
            <person name="Kim W.H."/>
            <person name="Lee Y.M."/>
        </authorList>
    </citation>
    <scope>NUCLEOTIDE SEQUENCE [LARGE SCALE GENOMIC DNA]</scope>
    <source>
        <strain evidence="9 10">PAMC 29467</strain>
    </source>
</reference>
<keyword evidence="4 6" id="KW-1133">Transmembrane helix</keyword>
<evidence type="ECO:0000313" key="9">
    <source>
        <dbReference type="EMBL" id="WBA42394.1"/>
    </source>
</evidence>
<dbReference type="InterPro" id="IPR050445">
    <property type="entry name" value="Bact_polysacc_biosynth/exp"/>
</dbReference>
<evidence type="ECO:0000259" key="7">
    <source>
        <dbReference type="Pfam" id="PF02706"/>
    </source>
</evidence>
<protein>
    <submittedName>
        <fullName evidence="9">GumC family protein</fullName>
    </submittedName>
</protein>
<evidence type="ECO:0000256" key="4">
    <source>
        <dbReference type="ARBA" id="ARBA00022989"/>
    </source>
</evidence>
<name>A0ABY7LPP2_9BACT</name>
<feature type="domain" description="Polysaccharide chain length determinant N-terminal" evidence="7">
    <location>
        <begin position="10"/>
        <end position="95"/>
    </location>
</feature>
<feature type="transmembrane region" description="Helical" evidence="6">
    <location>
        <begin position="20"/>
        <end position="38"/>
    </location>
</feature>
<evidence type="ECO:0000313" key="10">
    <source>
        <dbReference type="Proteomes" id="UP001211005"/>
    </source>
</evidence>
<dbReference type="Pfam" id="PF13807">
    <property type="entry name" value="GNVR"/>
    <property type="match status" value="1"/>
</dbReference>
<proteinExistence type="predicted"/>
<sequence>MNELTNNLRVLRPLWRGLPLILLCTGLAMLAAMQYLRYTTPVYESTAKIRLAEANESAVNSNLVKTTDAFSPNNKTGAEVELLKSRMLVSKALDRLAFDLSTYRVGEIRKTEMYRESPFSVNLQLHNALWQDEPFQLEIQSADRFALTTPGGETLNGRFGQRLHCAGADIVIGKNRQLLSAKPGLELQDNYEFVQHSRAQLMQEVLERLDITSVDKDVAVIRVSFRSAVPEKAADLVNALTATYMDDYLENKYKVANTTVDFIDRQLQSVGANLAQSENSIEGYRDQKRIVNIGQETDTELHKIAEMKLQRANLSMSLAAANDLYRYMRSGSKNVLELAPTFEAFNDLLSNDIVKKMKDLQADRRDLLLRFKPEDEKVVAIDQKMADLNNYLLESIKNTRNALTIRFREIDQTIRQSEQVFVGLPTREKNMAILERNFQLNEKLYTMLHEKKTEAEIAKATPTSSHRIISEGVPATDPVSPNRTLIVLVSGFLGMVAGIGLVYMLAAIRATPTNTMYVQKESRIPLAASIPFLPAAAQRAAYFRQLTTRLELKGLLSLGQKLVVTSFTEEEGQRFVFENLNAALLAQGKKVRGLRIADPQSPDPAAMPTELLLVHNLPLDDDSHSLAVMAGADVNLVLIDSCTTPLHRLHELEMLVEEYKLPNVYFCLNREGYEPGMWHLLRKRQARQASWKFADAPRPAGAPATA</sequence>
<comment type="subcellular location">
    <subcellularLocation>
        <location evidence="1">Cell membrane</location>
        <topology evidence="1">Multi-pass membrane protein</topology>
    </subcellularLocation>
</comment>
<dbReference type="InterPro" id="IPR003856">
    <property type="entry name" value="LPS_length_determ_N"/>
</dbReference>
<evidence type="ECO:0000256" key="6">
    <source>
        <dbReference type="SAM" id="Phobius"/>
    </source>
</evidence>
<keyword evidence="3 6" id="KW-0812">Transmembrane</keyword>
<evidence type="ECO:0000256" key="1">
    <source>
        <dbReference type="ARBA" id="ARBA00004651"/>
    </source>
</evidence>
<keyword evidence="5 6" id="KW-0472">Membrane</keyword>
<dbReference type="Pfam" id="PF02706">
    <property type="entry name" value="Wzz"/>
    <property type="match status" value="1"/>
</dbReference>
<gene>
    <name evidence="9" type="ORF">O3303_02280</name>
</gene>
<feature type="transmembrane region" description="Helical" evidence="6">
    <location>
        <begin position="485"/>
        <end position="506"/>
    </location>
</feature>
<dbReference type="PANTHER" id="PTHR32309:SF31">
    <property type="entry name" value="CAPSULAR EXOPOLYSACCHARIDE FAMILY"/>
    <property type="match status" value="1"/>
</dbReference>
<evidence type="ECO:0000256" key="3">
    <source>
        <dbReference type="ARBA" id="ARBA00022692"/>
    </source>
</evidence>